<evidence type="ECO:0000313" key="2">
    <source>
        <dbReference type="Proteomes" id="UP000023152"/>
    </source>
</evidence>
<dbReference type="EMBL" id="ASPP01050640">
    <property type="protein sequence ID" value="ETN97147.1"/>
    <property type="molecule type" value="Genomic_DNA"/>
</dbReference>
<reference evidence="1 2" key="1">
    <citation type="journal article" date="2013" name="Curr. Biol.">
        <title>The Genome of the Foraminiferan Reticulomyxa filosa.</title>
        <authorList>
            <person name="Glockner G."/>
            <person name="Hulsmann N."/>
            <person name="Schleicher M."/>
            <person name="Noegel A.A."/>
            <person name="Eichinger L."/>
            <person name="Gallinger C."/>
            <person name="Pawlowski J."/>
            <person name="Sierra R."/>
            <person name="Euteneuer U."/>
            <person name="Pillet L."/>
            <person name="Moustafa A."/>
            <person name="Platzer M."/>
            <person name="Groth M."/>
            <person name="Szafranski K."/>
            <person name="Schliwa M."/>
        </authorList>
    </citation>
    <scope>NUCLEOTIDE SEQUENCE [LARGE SCALE GENOMIC DNA]</scope>
</reference>
<gene>
    <name evidence="1" type="ORF">RFI_40384</name>
</gene>
<proteinExistence type="predicted"/>
<dbReference type="Proteomes" id="UP000023152">
    <property type="component" value="Unassembled WGS sequence"/>
</dbReference>
<organism evidence="1 2">
    <name type="scientific">Reticulomyxa filosa</name>
    <dbReference type="NCBI Taxonomy" id="46433"/>
    <lineage>
        <taxon>Eukaryota</taxon>
        <taxon>Sar</taxon>
        <taxon>Rhizaria</taxon>
        <taxon>Retaria</taxon>
        <taxon>Foraminifera</taxon>
        <taxon>Monothalamids</taxon>
        <taxon>Reticulomyxidae</taxon>
        <taxon>Reticulomyxa</taxon>
    </lineage>
</organism>
<evidence type="ECO:0000313" key="1">
    <source>
        <dbReference type="EMBL" id="ETN97147.1"/>
    </source>
</evidence>
<protein>
    <submittedName>
        <fullName evidence="1">Uncharacterized protein</fullName>
    </submittedName>
</protein>
<accession>X6L6X7</accession>
<keyword evidence="2" id="KW-1185">Reference proteome</keyword>
<name>X6L6X7_RETFI</name>
<sequence>MKTNKEKNKQNYQMLLFCENTGLLIKYNENNNTFQFHQLPICKNIALFSNYAYVRINDIVLFFGGCNYKITFVQNNCTNIQFEKTNR</sequence>
<comment type="caution">
    <text evidence="1">The sequence shown here is derived from an EMBL/GenBank/DDBJ whole genome shotgun (WGS) entry which is preliminary data.</text>
</comment>
<dbReference type="AlphaFoldDB" id="X6L6X7"/>